<dbReference type="RefSeq" id="WP_144320548.1">
    <property type="nucleotide sequence ID" value="NZ_CP040916.1"/>
</dbReference>
<organism evidence="2 3">
    <name type="scientific">Streptomyces spectabilis</name>
    <dbReference type="NCBI Taxonomy" id="68270"/>
    <lineage>
        <taxon>Bacteria</taxon>
        <taxon>Bacillati</taxon>
        <taxon>Actinomycetota</taxon>
        <taxon>Actinomycetes</taxon>
        <taxon>Kitasatosporales</taxon>
        <taxon>Streptomycetaceae</taxon>
        <taxon>Streptomyces</taxon>
    </lineage>
</organism>
<dbReference type="AlphaFoldDB" id="A0A516RC94"/>
<name>A0A516RC94_STRST</name>
<sequence length="173" mass="19179">MTSFAPAGFSGVGTSPQQQHGQSPFQQQGQSQLPPQLQQQLQQFGQQQPIQGLLQQLGQQPGTQPQTQFQIGYAQAVRAPIVPFPGYERALILLVDGRPVQLLDPSEFAIQSIVFAIQTGQAVRVAYDDRMLVRGVEIEVPRGAIQQHAQQMQQSQQPQQPQQSQQSQQQPQF</sequence>
<feature type="region of interest" description="Disordered" evidence="1">
    <location>
        <begin position="147"/>
        <end position="173"/>
    </location>
</feature>
<gene>
    <name evidence="2" type="ORF">FH965_24130</name>
</gene>
<feature type="region of interest" description="Disordered" evidence="1">
    <location>
        <begin position="1"/>
        <end position="41"/>
    </location>
</feature>
<evidence type="ECO:0000313" key="3">
    <source>
        <dbReference type="Proteomes" id="UP000316806"/>
    </source>
</evidence>
<evidence type="ECO:0000256" key="1">
    <source>
        <dbReference type="SAM" id="MobiDB-lite"/>
    </source>
</evidence>
<dbReference type="EMBL" id="CP040916">
    <property type="protein sequence ID" value="QDQ13277.1"/>
    <property type="molecule type" value="Genomic_DNA"/>
</dbReference>
<protein>
    <submittedName>
        <fullName evidence="2">Uncharacterized protein</fullName>
    </submittedName>
</protein>
<reference evidence="2 3" key="1">
    <citation type="journal article" date="2019" name="J. Ind. Microbiol. Biotechnol.">
        <title>The complete genomic sequence of Streptomyces spectabilis NRRL-2792 and identification of secondary metabolite biosynthetic gene clusters.</title>
        <authorList>
            <person name="Sinha A."/>
            <person name="Phillips-Salemka S."/>
            <person name="Niraula T.A."/>
            <person name="Short K.A."/>
            <person name="Niraula N.P."/>
        </authorList>
    </citation>
    <scope>NUCLEOTIDE SEQUENCE [LARGE SCALE GENOMIC DNA]</scope>
    <source>
        <strain evidence="2 3">NRRL 2792</strain>
    </source>
</reference>
<dbReference type="Proteomes" id="UP000316806">
    <property type="component" value="Chromosome"/>
</dbReference>
<proteinExistence type="predicted"/>
<evidence type="ECO:0000313" key="2">
    <source>
        <dbReference type="EMBL" id="QDQ13277.1"/>
    </source>
</evidence>
<feature type="compositionally biased region" description="Low complexity" evidence="1">
    <location>
        <begin position="16"/>
        <end position="41"/>
    </location>
</feature>
<accession>A0A516RC94</accession>